<reference evidence="2" key="1">
    <citation type="journal article" date="2019" name="Sci. Rep.">
        <title>Draft genome of Tanacetum cinerariifolium, the natural source of mosquito coil.</title>
        <authorList>
            <person name="Yamashiro T."/>
            <person name="Shiraishi A."/>
            <person name="Satake H."/>
            <person name="Nakayama K."/>
        </authorList>
    </citation>
    <scope>NUCLEOTIDE SEQUENCE</scope>
</reference>
<dbReference type="PANTHER" id="PTHR33184">
    <property type="entry name" value="PROTEIN TAPETUM DETERMINANT 1-LIKE-RELATED"/>
    <property type="match status" value="1"/>
</dbReference>
<name>A0A699I4S6_TANCI</name>
<protein>
    <submittedName>
        <fullName evidence="2">Protein TAPETUM DETERMINANT 1-like</fullName>
    </submittedName>
</protein>
<comment type="caution">
    <text evidence="2">The sequence shown here is derived from an EMBL/GenBank/DDBJ whole genome shotgun (WGS) entry which is preliminary data.</text>
</comment>
<organism evidence="2">
    <name type="scientific">Tanacetum cinerariifolium</name>
    <name type="common">Dalmatian daisy</name>
    <name type="synonym">Chrysanthemum cinerariifolium</name>
    <dbReference type="NCBI Taxonomy" id="118510"/>
    <lineage>
        <taxon>Eukaryota</taxon>
        <taxon>Viridiplantae</taxon>
        <taxon>Streptophyta</taxon>
        <taxon>Embryophyta</taxon>
        <taxon>Tracheophyta</taxon>
        <taxon>Spermatophyta</taxon>
        <taxon>Magnoliopsida</taxon>
        <taxon>eudicotyledons</taxon>
        <taxon>Gunneridae</taxon>
        <taxon>Pentapetalae</taxon>
        <taxon>asterids</taxon>
        <taxon>campanulids</taxon>
        <taxon>Asterales</taxon>
        <taxon>Asteraceae</taxon>
        <taxon>Asteroideae</taxon>
        <taxon>Anthemideae</taxon>
        <taxon>Anthemidinae</taxon>
        <taxon>Tanacetum</taxon>
    </lineage>
</organism>
<dbReference type="AlphaFoldDB" id="A0A699I4S6"/>
<gene>
    <name evidence="2" type="ORF">Tci_485839</name>
</gene>
<evidence type="ECO:0000313" key="2">
    <source>
        <dbReference type="EMBL" id="GEZ13866.1"/>
    </source>
</evidence>
<dbReference type="PANTHER" id="PTHR33184:SF67">
    <property type="entry name" value="PROTEIN TAPETUM DETERMINANT 1"/>
    <property type="match status" value="1"/>
</dbReference>
<proteinExistence type="predicted"/>
<dbReference type="EMBL" id="BKCJ010244882">
    <property type="protein sequence ID" value="GEZ13866.1"/>
    <property type="molecule type" value="Genomic_DNA"/>
</dbReference>
<accession>A0A699I4S6</accession>
<dbReference type="InterPro" id="IPR040361">
    <property type="entry name" value="TPD1"/>
</dbReference>
<evidence type="ECO:0000256" key="1">
    <source>
        <dbReference type="ARBA" id="ARBA00022729"/>
    </source>
</evidence>
<keyword evidence="1" id="KW-0732">Signal</keyword>
<dbReference type="GO" id="GO:0001709">
    <property type="term" value="P:cell fate determination"/>
    <property type="evidence" value="ECO:0007669"/>
    <property type="project" value="TreeGrafter"/>
</dbReference>
<feature type="non-terminal residue" evidence="2">
    <location>
        <position position="1"/>
    </location>
</feature>
<dbReference type="Pfam" id="PF24068">
    <property type="entry name" value="TPD1_C"/>
    <property type="match status" value="1"/>
</dbReference>
<sequence length="232" mass="25407">PTTTATAGAAAVEVAKLQPNRIWGNTCSTSDIVIIQGPSTPLPSGIPTYVVEIMNVCTTGCNISGIHLSCGWFSSARLINPRLFKRLRYDDCVVNEGKPLVNGRTISFQGKSPGWDLNSRPPLAKHPLPKPLRNLVLCQELKMLGLVFGSATKCVIDKGLRVLWNDHWSSAYTVSVDFMVSVRLKCSIVNNSSGLIDTVGISVSFLWSEGMITVRLLFSVDWCFNVAKFSRF</sequence>